<name>A0A1I4GKZ1_9LACT</name>
<feature type="transmembrane region" description="Helical" evidence="1">
    <location>
        <begin position="30"/>
        <end position="51"/>
    </location>
</feature>
<evidence type="ECO:0000313" key="3">
    <source>
        <dbReference type="Proteomes" id="UP000181969"/>
    </source>
</evidence>
<feature type="transmembrane region" description="Helical" evidence="1">
    <location>
        <begin position="317"/>
        <end position="336"/>
    </location>
</feature>
<feature type="transmembrane region" description="Helical" evidence="1">
    <location>
        <begin position="7"/>
        <end position="24"/>
    </location>
</feature>
<dbReference type="EMBL" id="FOTJ01000004">
    <property type="protein sequence ID" value="SFL30734.1"/>
    <property type="molecule type" value="Genomic_DNA"/>
</dbReference>
<feature type="transmembrane region" description="Helical" evidence="1">
    <location>
        <begin position="63"/>
        <end position="88"/>
    </location>
</feature>
<sequence length="340" mass="36990">MKIFRSSFIVSIIALIIAYLYAGWDGLMITAILAVLEISLSMDNAIVNARILERMSHAWRKIFLTVGILIAVVGMRLVFPLLIVGVSAKLDPISAMRLALEKGDPSVPGTYGYILHHAHPSIAAFGGMFLLMLALGFFFDQRAHTWLKLPEKVLQQIGHFPAANAIISMIILLLTAEFIAADAHTVLFSGILGIVTYMLVNGFGDMMTEHMPTETAGQTTYAVGRAAFSLFLYLEVIDASFSFDGVIGAFAITSDPIIILLGLGVIGAMFVRSLTLYLVEKGTLNELVYLEHGAHWAILTLAILILASIHWEIGEAVTGLLGGIIIVLSFISSIIYNRTH</sequence>
<gene>
    <name evidence="2" type="ORF">SAMN05216438_104126</name>
</gene>
<keyword evidence="1" id="KW-0472">Membrane</keyword>
<evidence type="ECO:0000256" key="1">
    <source>
        <dbReference type="SAM" id="Phobius"/>
    </source>
</evidence>
<feature type="transmembrane region" description="Helical" evidence="1">
    <location>
        <begin position="121"/>
        <end position="139"/>
    </location>
</feature>
<dbReference type="Proteomes" id="UP000181969">
    <property type="component" value="Unassembled WGS sequence"/>
</dbReference>
<dbReference type="NCBIfam" id="NF010613">
    <property type="entry name" value="PRK14013.1-3"/>
    <property type="match status" value="1"/>
</dbReference>
<feature type="transmembrane region" description="Helical" evidence="1">
    <location>
        <begin position="246"/>
        <end position="271"/>
    </location>
</feature>
<feature type="transmembrane region" description="Helical" evidence="1">
    <location>
        <begin position="292"/>
        <end position="311"/>
    </location>
</feature>
<organism evidence="2 3">
    <name type="scientific">Lactococcus garvieae</name>
    <dbReference type="NCBI Taxonomy" id="1363"/>
    <lineage>
        <taxon>Bacteria</taxon>
        <taxon>Bacillati</taxon>
        <taxon>Bacillota</taxon>
        <taxon>Bacilli</taxon>
        <taxon>Lactobacillales</taxon>
        <taxon>Streptococcaceae</taxon>
        <taxon>Lactococcus</taxon>
    </lineage>
</organism>
<dbReference type="Pfam" id="PF04332">
    <property type="entry name" value="DUF475"/>
    <property type="match status" value="1"/>
</dbReference>
<keyword evidence="1" id="KW-1133">Transmembrane helix</keyword>
<dbReference type="PANTHER" id="PTHR30238:SF4">
    <property type="entry name" value="SLL1022 PROTEIN"/>
    <property type="match status" value="1"/>
</dbReference>
<dbReference type="PANTHER" id="PTHR30238">
    <property type="entry name" value="MEMBRANE BOUND PREDICTED REDOX MODULATOR"/>
    <property type="match status" value="1"/>
</dbReference>
<dbReference type="InterPro" id="IPR007427">
    <property type="entry name" value="DUF475"/>
</dbReference>
<dbReference type="RefSeq" id="WP_019299246.1">
    <property type="nucleotide sequence ID" value="NZ_FOTJ01000004.1"/>
</dbReference>
<proteinExistence type="predicted"/>
<dbReference type="OrthoDB" id="9806211at2"/>
<protein>
    <recommendedName>
        <fullName evidence="4">DUF475 domain-containing protein</fullName>
    </recommendedName>
</protein>
<evidence type="ECO:0008006" key="4">
    <source>
        <dbReference type="Google" id="ProtNLM"/>
    </source>
</evidence>
<keyword evidence="1" id="KW-0812">Transmembrane</keyword>
<reference evidence="2 3" key="1">
    <citation type="submission" date="2016-10" db="EMBL/GenBank/DDBJ databases">
        <authorList>
            <person name="de Groot N.N."/>
        </authorList>
    </citation>
    <scope>NUCLEOTIDE SEQUENCE [LARGE SCALE GENOMIC DNA]</scope>
    <source>
        <strain evidence="2 3">M79</strain>
    </source>
</reference>
<accession>A0A1I4GKZ1</accession>
<evidence type="ECO:0000313" key="2">
    <source>
        <dbReference type="EMBL" id="SFL30734.1"/>
    </source>
</evidence>
<feature type="transmembrane region" description="Helical" evidence="1">
    <location>
        <begin position="186"/>
        <end position="204"/>
    </location>
</feature>
<dbReference type="AlphaFoldDB" id="A0A1I4GKZ1"/>
<feature type="transmembrane region" description="Helical" evidence="1">
    <location>
        <begin position="160"/>
        <end position="180"/>
    </location>
</feature>